<name>A0A9X3EG96_9GAMM</name>
<dbReference type="GO" id="GO:0016616">
    <property type="term" value="F:oxidoreductase activity, acting on the CH-OH group of donors, NAD or NADP as acceptor"/>
    <property type="evidence" value="ECO:0007669"/>
    <property type="project" value="TreeGrafter"/>
</dbReference>
<dbReference type="PANTHER" id="PTHR45458:SF1">
    <property type="entry name" value="SHORT CHAIN DEHYDROGENASE"/>
    <property type="match status" value="1"/>
</dbReference>
<dbReference type="Proteomes" id="UP001150830">
    <property type="component" value="Unassembled WGS sequence"/>
</dbReference>
<dbReference type="SUPFAM" id="SSF51735">
    <property type="entry name" value="NAD(P)-binding Rossmann-fold domains"/>
    <property type="match status" value="1"/>
</dbReference>
<gene>
    <name evidence="1" type="ORF">OUO13_13430</name>
</gene>
<organism evidence="1 2">
    <name type="scientific">Parathalassolituus penaei</name>
    <dbReference type="NCBI Taxonomy" id="2997323"/>
    <lineage>
        <taxon>Bacteria</taxon>
        <taxon>Pseudomonadati</taxon>
        <taxon>Pseudomonadota</taxon>
        <taxon>Gammaproteobacteria</taxon>
        <taxon>Oceanospirillales</taxon>
        <taxon>Oceanospirillaceae</taxon>
        <taxon>Parathalassolituus</taxon>
    </lineage>
</organism>
<dbReference type="InterPro" id="IPR002347">
    <property type="entry name" value="SDR_fam"/>
</dbReference>
<protein>
    <submittedName>
        <fullName evidence="1">SDR family oxidoreductase</fullName>
    </submittedName>
</protein>
<dbReference type="PRINTS" id="PR00081">
    <property type="entry name" value="GDHRDH"/>
</dbReference>
<accession>A0A9X3EG96</accession>
<dbReference type="NCBIfam" id="NF006035">
    <property type="entry name" value="PRK08177.1"/>
    <property type="match status" value="1"/>
</dbReference>
<evidence type="ECO:0000313" key="1">
    <source>
        <dbReference type="EMBL" id="MCY0966190.1"/>
    </source>
</evidence>
<sequence>MHTPNILIAGASRGIGLGLVETWLIKGARVRALIRSPNATLLQLHDRFHTQLSLIEADMTADDCIHKVLADLGDEQLDMLVLNAGQYGPAAQDVLTTSSTEVADLFMTNAIAPMRLARALQDRVLSSGVIAFMSSQMASVELALARDMPLYGASKAALNSLIRSWSHSADAPKASLLALHPGWVKTDMGGEQAPVEIADSVNGLIQVMEKQAGRGGCYFRSYDQQVLAW</sequence>
<comment type="caution">
    <text evidence="1">The sequence shown here is derived from an EMBL/GenBank/DDBJ whole genome shotgun (WGS) entry which is preliminary data.</text>
</comment>
<dbReference type="InterPro" id="IPR020904">
    <property type="entry name" value="Sc_DH/Rdtase_CS"/>
</dbReference>
<evidence type="ECO:0000313" key="2">
    <source>
        <dbReference type="Proteomes" id="UP001150830"/>
    </source>
</evidence>
<dbReference type="InterPro" id="IPR052184">
    <property type="entry name" value="SDR_enzymes"/>
</dbReference>
<keyword evidence="2" id="KW-1185">Reference proteome</keyword>
<reference evidence="1" key="1">
    <citation type="submission" date="2022-11" db="EMBL/GenBank/DDBJ databases">
        <title>Parathalassolutuus dongxingensis gen. nov., sp. nov., a novel member of family Oceanospirillaceae isolated from a coastal shrimp pond in Guangxi, China.</title>
        <authorList>
            <person name="Chen H."/>
        </authorList>
    </citation>
    <scope>NUCLEOTIDE SEQUENCE</scope>
    <source>
        <strain evidence="1">G-43</strain>
    </source>
</reference>
<dbReference type="PANTHER" id="PTHR45458">
    <property type="entry name" value="SHORT-CHAIN DEHYDROGENASE/REDUCTASE SDR"/>
    <property type="match status" value="1"/>
</dbReference>
<dbReference type="AlphaFoldDB" id="A0A9X3EG96"/>
<dbReference type="PROSITE" id="PS00061">
    <property type="entry name" value="ADH_SHORT"/>
    <property type="match status" value="1"/>
</dbReference>
<dbReference type="Pfam" id="PF00106">
    <property type="entry name" value="adh_short"/>
    <property type="match status" value="1"/>
</dbReference>
<dbReference type="RefSeq" id="WP_283174401.1">
    <property type="nucleotide sequence ID" value="NZ_JAPNOA010000039.1"/>
</dbReference>
<dbReference type="EMBL" id="JAPNOA010000039">
    <property type="protein sequence ID" value="MCY0966190.1"/>
    <property type="molecule type" value="Genomic_DNA"/>
</dbReference>
<dbReference type="Gene3D" id="3.40.50.720">
    <property type="entry name" value="NAD(P)-binding Rossmann-like Domain"/>
    <property type="match status" value="1"/>
</dbReference>
<dbReference type="InterPro" id="IPR036291">
    <property type="entry name" value="NAD(P)-bd_dom_sf"/>
</dbReference>
<proteinExistence type="predicted"/>